<evidence type="ECO:0000313" key="5">
    <source>
        <dbReference type="EMBL" id="KYF81444.1"/>
    </source>
</evidence>
<protein>
    <recommendedName>
        <fullName evidence="4">HTH tetR-type domain-containing protein</fullName>
    </recommendedName>
</protein>
<proteinExistence type="predicted"/>
<dbReference type="PANTHER" id="PTHR30055">
    <property type="entry name" value="HTH-TYPE TRANSCRIPTIONAL REGULATOR RUTR"/>
    <property type="match status" value="1"/>
</dbReference>
<keyword evidence="1" id="KW-0805">Transcription regulation</keyword>
<organism evidence="5 6">
    <name type="scientific">Sorangium cellulosum</name>
    <name type="common">Polyangium cellulosum</name>
    <dbReference type="NCBI Taxonomy" id="56"/>
    <lineage>
        <taxon>Bacteria</taxon>
        <taxon>Pseudomonadati</taxon>
        <taxon>Myxococcota</taxon>
        <taxon>Polyangia</taxon>
        <taxon>Polyangiales</taxon>
        <taxon>Polyangiaceae</taxon>
        <taxon>Sorangium</taxon>
    </lineage>
</organism>
<evidence type="ECO:0000259" key="4">
    <source>
        <dbReference type="Pfam" id="PF00440"/>
    </source>
</evidence>
<dbReference type="Gene3D" id="1.10.357.10">
    <property type="entry name" value="Tetracycline Repressor, domain 2"/>
    <property type="match status" value="1"/>
</dbReference>
<comment type="caution">
    <text evidence="5">The sequence shown here is derived from an EMBL/GenBank/DDBJ whole genome shotgun (WGS) entry which is preliminary data.</text>
</comment>
<accession>A0A150RMD0</accession>
<dbReference type="SUPFAM" id="SSF46689">
    <property type="entry name" value="Homeodomain-like"/>
    <property type="match status" value="1"/>
</dbReference>
<evidence type="ECO:0000256" key="3">
    <source>
        <dbReference type="ARBA" id="ARBA00023163"/>
    </source>
</evidence>
<dbReference type="Pfam" id="PF00440">
    <property type="entry name" value="TetR_N"/>
    <property type="match status" value="1"/>
</dbReference>
<evidence type="ECO:0000256" key="2">
    <source>
        <dbReference type="ARBA" id="ARBA00023125"/>
    </source>
</evidence>
<dbReference type="GO" id="GO:0003700">
    <property type="term" value="F:DNA-binding transcription factor activity"/>
    <property type="evidence" value="ECO:0007669"/>
    <property type="project" value="TreeGrafter"/>
</dbReference>
<evidence type="ECO:0000256" key="1">
    <source>
        <dbReference type="ARBA" id="ARBA00023015"/>
    </source>
</evidence>
<dbReference type="InterPro" id="IPR009057">
    <property type="entry name" value="Homeodomain-like_sf"/>
</dbReference>
<dbReference type="AlphaFoldDB" id="A0A150RMD0"/>
<name>A0A150RMD0_SORCE</name>
<gene>
    <name evidence="5" type="ORF">BE17_06385</name>
</gene>
<keyword evidence="3" id="KW-0804">Transcription</keyword>
<dbReference type="GO" id="GO:0000976">
    <property type="term" value="F:transcription cis-regulatory region binding"/>
    <property type="evidence" value="ECO:0007669"/>
    <property type="project" value="TreeGrafter"/>
</dbReference>
<evidence type="ECO:0000313" key="6">
    <source>
        <dbReference type="Proteomes" id="UP000075635"/>
    </source>
</evidence>
<dbReference type="Proteomes" id="UP000075635">
    <property type="component" value="Unassembled WGS sequence"/>
</dbReference>
<sequence>MHGRGVTTAQIAMAAGTAEGTLFRVFPDKESLIQAAIATLFDPTPTLRELERIDLAAPLRERLIQAVEVLQRRVEGIWQLISVLGMTMPAPVRPEPGCAQTPRQDGQLCEQLERLFEASRDELRCDPAYAARLLRMMSFAGTHPRITDGMPLTAAEVVAILLDGIRRRSEEEEPC</sequence>
<dbReference type="InterPro" id="IPR050109">
    <property type="entry name" value="HTH-type_TetR-like_transc_reg"/>
</dbReference>
<reference evidence="5 6" key="1">
    <citation type="submission" date="2014-02" db="EMBL/GenBank/DDBJ databases">
        <title>The small core and large imbalanced accessory genome model reveals a collaborative survival strategy of Sorangium cellulosum strains in nature.</title>
        <authorList>
            <person name="Han K."/>
            <person name="Peng R."/>
            <person name="Blom J."/>
            <person name="Li Y.-Z."/>
        </authorList>
    </citation>
    <scope>NUCLEOTIDE SEQUENCE [LARGE SCALE GENOMIC DNA]</scope>
    <source>
        <strain evidence="5 6">So0011-07</strain>
    </source>
</reference>
<dbReference type="InterPro" id="IPR001647">
    <property type="entry name" value="HTH_TetR"/>
</dbReference>
<keyword evidence="2" id="KW-0238">DNA-binding</keyword>
<feature type="domain" description="HTH tetR-type" evidence="4">
    <location>
        <begin position="5"/>
        <end position="36"/>
    </location>
</feature>
<dbReference type="PANTHER" id="PTHR30055:SF234">
    <property type="entry name" value="HTH-TYPE TRANSCRIPTIONAL REGULATOR BETI"/>
    <property type="match status" value="1"/>
</dbReference>
<dbReference type="EMBL" id="JEMB01002395">
    <property type="protein sequence ID" value="KYF81444.1"/>
    <property type="molecule type" value="Genomic_DNA"/>
</dbReference>